<keyword evidence="3" id="KW-1185">Reference proteome</keyword>
<dbReference type="Proteomes" id="UP001165378">
    <property type="component" value="Unassembled WGS sequence"/>
</dbReference>
<dbReference type="EMBL" id="JAKFHA010000002">
    <property type="protein sequence ID" value="MCF2526478.1"/>
    <property type="molecule type" value="Genomic_DNA"/>
</dbReference>
<feature type="compositionally biased region" description="Basic and acidic residues" evidence="1">
    <location>
        <begin position="1"/>
        <end position="10"/>
    </location>
</feature>
<accession>A0AA41PV74</accession>
<sequence length="79" mass="7887">MRSRGTERMRRTPSSSPAATGSANTEFPPGPGTAPGGPAPAPPGRSRRAAKAVGKAVLWLIGSTVSKAAAAALDDDFGL</sequence>
<feature type="compositionally biased region" description="Low complexity" evidence="1">
    <location>
        <begin position="12"/>
        <end position="23"/>
    </location>
</feature>
<gene>
    <name evidence="2" type="ORF">LZ495_04475</name>
</gene>
<proteinExistence type="predicted"/>
<evidence type="ECO:0000313" key="2">
    <source>
        <dbReference type="EMBL" id="MCF2526478.1"/>
    </source>
</evidence>
<evidence type="ECO:0000313" key="3">
    <source>
        <dbReference type="Proteomes" id="UP001165378"/>
    </source>
</evidence>
<evidence type="ECO:0000256" key="1">
    <source>
        <dbReference type="SAM" id="MobiDB-lite"/>
    </source>
</evidence>
<dbReference type="RefSeq" id="WP_235050563.1">
    <property type="nucleotide sequence ID" value="NZ_JAKFHA010000002.1"/>
</dbReference>
<feature type="compositionally biased region" description="Pro residues" evidence="1">
    <location>
        <begin position="28"/>
        <end position="43"/>
    </location>
</feature>
<dbReference type="AlphaFoldDB" id="A0AA41PV74"/>
<feature type="region of interest" description="Disordered" evidence="1">
    <location>
        <begin position="1"/>
        <end position="52"/>
    </location>
</feature>
<name>A0AA41PV74_9ACTN</name>
<comment type="caution">
    <text evidence="2">The sequence shown here is derived from an EMBL/GenBank/DDBJ whole genome shotgun (WGS) entry which is preliminary data.</text>
</comment>
<protein>
    <submittedName>
        <fullName evidence="2">Uncharacterized protein</fullName>
    </submittedName>
</protein>
<organism evidence="2 3">
    <name type="scientific">Yinghuangia soli</name>
    <dbReference type="NCBI Taxonomy" id="2908204"/>
    <lineage>
        <taxon>Bacteria</taxon>
        <taxon>Bacillati</taxon>
        <taxon>Actinomycetota</taxon>
        <taxon>Actinomycetes</taxon>
        <taxon>Kitasatosporales</taxon>
        <taxon>Streptomycetaceae</taxon>
        <taxon>Yinghuangia</taxon>
    </lineage>
</organism>
<reference evidence="2" key="1">
    <citation type="submission" date="2022-01" db="EMBL/GenBank/DDBJ databases">
        <title>Genome-Based Taxonomic Classification of the Phylum Actinobacteria.</title>
        <authorList>
            <person name="Gao Y."/>
        </authorList>
    </citation>
    <scope>NUCLEOTIDE SEQUENCE</scope>
    <source>
        <strain evidence="2">KLBMP 8922</strain>
    </source>
</reference>